<dbReference type="GO" id="GO:0071111">
    <property type="term" value="F:cyclic-guanylate-specific phosphodiesterase activity"/>
    <property type="evidence" value="ECO:0007669"/>
    <property type="project" value="InterPro"/>
</dbReference>
<dbReference type="Gene3D" id="3.20.20.450">
    <property type="entry name" value="EAL domain"/>
    <property type="match status" value="1"/>
</dbReference>
<evidence type="ECO:0000259" key="1">
    <source>
        <dbReference type="PROSITE" id="PS50883"/>
    </source>
</evidence>
<dbReference type="InterPro" id="IPR035919">
    <property type="entry name" value="EAL_sf"/>
</dbReference>
<dbReference type="CDD" id="cd01948">
    <property type="entry name" value="EAL"/>
    <property type="match status" value="1"/>
</dbReference>
<dbReference type="Pfam" id="PF00563">
    <property type="entry name" value="EAL"/>
    <property type="match status" value="1"/>
</dbReference>
<evidence type="ECO:0000313" key="2">
    <source>
        <dbReference type="EMBL" id="RWX55640.1"/>
    </source>
</evidence>
<dbReference type="InterPro" id="IPR001633">
    <property type="entry name" value="EAL_dom"/>
</dbReference>
<protein>
    <submittedName>
        <fullName evidence="2">EAL domain-containing protein</fullName>
    </submittedName>
</protein>
<keyword evidence="3" id="KW-1185">Reference proteome</keyword>
<name>A0A3S3R9P3_9GAMM</name>
<evidence type="ECO:0000313" key="3">
    <source>
        <dbReference type="Proteomes" id="UP000287563"/>
    </source>
</evidence>
<proteinExistence type="predicted"/>
<accession>A0A3S3R9P3</accession>
<dbReference type="AlphaFoldDB" id="A0A3S3R9P3"/>
<dbReference type="Proteomes" id="UP000287563">
    <property type="component" value="Unassembled WGS sequence"/>
</dbReference>
<dbReference type="PANTHER" id="PTHR33121">
    <property type="entry name" value="CYCLIC DI-GMP PHOSPHODIESTERASE PDEF"/>
    <property type="match status" value="1"/>
</dbReference>
<gene>
    <name evidence="2" type="ORF">EDI28_09820</name>
</gene>
<dbReference type="SUPFAM" id="SSF141868">
    <property type="entry name" value="EAL domain-like"/>
    <property type="match status" value="1"/>
</dbReference>
<dbReference type="EMBL" id="RJLM01000003">
    <property type="protein sequence ID" value="RWX55640.1"/>
    <property type="molecule type" value="Genomic_DNA"/>
</dbReference>
<sequence>MKSAFQPIVSSSGELFGYEALLRIYNQDGLQLETEPFFSAGYMPSSDRINLDRLARVIHLRNFVRFVSKGSLFLNLTPIAALDAGGQQCGYNSLISKVKELGLSNDRIYFEILEHTCANDKLLVRSLQDMQQYGFRIAIDDYGVDASSEQRVRNVKPDIIKVDRSLLTDFMSGKPKELESVIHLAHELNAKVLIEGIESKSDFMMVKELGVEYMQGYYIGRPVQVNGLPCLFEPI</sequence>
<dbReference type="PANTHER" id="PTHR33121:SF76">
    <property type="entry name" value="SIGNALING PROTEIN"/>
    <property type="match status" value="1"/>
</dbReference>
<dbReference type="InterPro" id="IPR050706">
    <property type="entry name" value="Cyclic-di-GMP_PDE-like"/>
</dbReference>
<dbReference type="SMART" id="SM00052">
    <property type="entry name" value="EAL"/>
    <property type="match status" value="1"/>
</dbReference>
<reference evidence="2 3" key="1">
    <citation type="submission" date="2018-11" db="EMBL/GenBank/DDBJ databases">
        <title>Photobacterium sp. BEI247 sp. nov., a marine bacterium isolated from Yongle Blue Hole in the South China Sea.</title>
        <authorList>
            <person name="Wang X."/>
        </authorList>
    </citation>
    <scope>NUCLEOTIDE SEQUENCE [LARGE SCALE GENOMIC DNA]</scope>
    <source>
        <strain evidence="3">BEI247</strain>
    </source>
</reference>
<comment type="caution">
    <text evidence="2">The sequence shown here is derived from an EMBL/GenBank/DDBJ whole genome shotgun (WGS) entry which is preliminary data.</text>
</comment>
<organism evidence="2 3">
    <name type="scientific">Photobacterium chitinilyticum</name>
    <dbReference type="NCBI Taxonomy" id="2485123"/>
    <lineage>
        <taxon>Bacteria</taxon>
        <taxon>Pseudomonadati</taxon>
        <taxon>Pseudomonadota</taxon>
        <taxon>Gammaproteobacteria</taxon>
        <taxon>Vibrionales</taxon>
        <taxon>Vibrionaceae</taxon>
        <taxon>Photobacterium</taxon>
    </lineage>
</organism>
<feature type="domain" description="EAL" evidence="1">
    <location>
        <begin position="1"/>
        <end position="235"/>
    </location>
</feature>
<dbReference type="PROSITE" id="PS50883">
    <property type="entry name" value="EAL"/>
    <property type="match status" value="1"/>
</dbReference>